<accession>A0A9D4Z4B2</accession>
<evidence type="ECO:0000256" key="3">
    <source>
        <dbReference type="SAM" id="MobiDB-lite"/>
    </source>
</evidence>
<evidence type="ECO:0000256" key="1">
    <source>
        <dbReference type="ARBA" id="ARBA00005711"/>
    </source>
</evidence>
<dbReference type="Proteomes" id="UP000886520">
    <property type="component" value="Chromosome 22"/>
</dbReference>
<gene>
    <name evidence="5" type="ORF">GOP47_0022497</name>
</gene>
<feature type="region of interest" description="Disordered" evidence="3">
    <location>
        <begin position="1"/>
        <end position="21"/>
    </location>
</feature>
<dbReference type="PANTHER" id="PTHR31775">
    <property type="entry name" value="OS02G0117200 PROTEIN"/>
    <property type="match status" value="1"/>
</dbReference>
<feature type="compositionally biased region" description="Polar residues" evidence="3">
    <location>
        <begin position="1"/>
        <end position="20"/>
    </location>
</feature>
<organism evidence="5 6">
    <name type="scientific">Adiantum capillus-veneris</name>
    <name type="common">Maidenhair fern</name>
    <dbReference type="NCBI Taxonomy" id="13818"/>
    <lineage>
        <taxon>Eukaryota</taxon>
        <taxon>Viridiplantae</taxon>
        <taxon>Streptophyta</taxon>
        <taxon>Embryophyta</taxon>
        <taxon>Tracheophyta</taxon>
        <taxon>Polypodiopsida</taxon>
        <taxon>Polypodiidae</taxon>
        <taxon>Polypodiales</taxon>
        <taxon>Pteridineae</taxon>
        <taxon>Pteridaceae</taxon>
        <taxon>Vittarioideae</taxon>
        <taxon>Adiantum</taxon>
    </lineage>
</organism>
<protein>
    <recommendedName>
        <fullName evidence="4">Remorin C-terminal domain-containing protein</fullName>
    </recommendedName>
</protein>
<keyword evidence="6" id="KW-1185">Reference proteome</keyword>
<dbReference type="EMBL" id="JABFUD020000022">
    <property type="protein sequence ID" value="KAI5061958.1"/>
    <property type="molecule type" value="Genomic_DNA"/>
</dbReference>
<proteinExistence type="inferred from homology"/>
<dbReference type="AlphaFoldDB" id="A0A9D4Z4B2"/>
<sequence>MVLSTGPFSGTRSRFNQNPSALGITTGEALARVNREEINSYIQAWEEKQRANTNNRFERAIAKVSAWENGKKAASEAKMRQSIQELERKKAIITEKMKNEMAEVHRLAQQKVAKANAKRQGELVRINEKAITFRSQGLRPTKRLLCFEG</sequence>
<dbReference type="PANTHER" id="PTHR31775:SF5">
    <property type="entry name" value="REMORIN 1.4"/>
    <property type="match status" value="1"/>
</dbReference>
<keyword evidence="2" id="KW-0175">Coiled coil</keyword>
<feature type="domain" description="Remorin C-terminal" evidence="4">
    <location>
        <begin position="37"/>
        <end position="141"/>
    </location>
</feature>
<evidence type="ECO:0000259" key="4">
    <source>
        <dbReference type="Pfam" id="PF03763"/>
    </source>
</evidence>
<evidence type="ECO:0000313" key="5">
    <source>
        <dbReference type="EMBL" id="KAI5061958.1"/>
    </source>
</evidence>
<comment type="similarity">
    <text evidence="1">Belongs to the remorin family.</text>
</comment>
<name>A0A9D4Z4B2_ADICA</name>
<evidence type="ECO:0000313" key="6">
    <source>
        <dbReference type="Proteomes" id="UP000886520"/>
    </source>
</evidence>
<feature type="coiled-coil region" evidence="2">
    <location>
        <begin position="76"/>
        <end position="103"/>
    </location>
</feature>
<dbReference type="OrthoDB" id="684343at2759"/>
<dbReference type="InterPro" id="IPR005516">
    <property type="entry name" value="Remorin_C"/>
</dbReference>
<dbReference type="Pfam" id="PF03763">
    <property type="entry name" value="Remorin_C"/>
    <property type="match status" value="1"/>
</dbReference>
<reference evidence="5" key="1">
    <citation type="submission" date="2021-01" db="EMBL/GenBank/DDBJ databases">
        <title>Adiantum capillus-veneris genome.</title>
        <authorList>
            <person name="Fang Y."/>
            <person name="Liao Q."/>
        </authorList>
    </citation>
    <scope>NUCLEOTIDE SEQUENCE</scope>
    <source>
        <strain evidence="5">H3</strain>
        <tissue evidence="5">Leaf</tissue>
    </source>
</reference>
<comment type="caution">
    <text evidence="5">The sequence shown here is derived from an EMBL/GenBank/DDBJ whole genome shotgun (WGS) entry which is preliminary data.</text>
</comment>
<evidence type="ECO:0000256" key="2">
    <source>
        <dbReference type="SAM" id="Coils"/>
    </source>
</evidence>